<evidence type="ECO:0000313" key="1">
    <source>
        <dbReference type="EMBL" id="EGC47582.1"/>
    </source>
</evidence>
<dbReference type="VEuPathDB" id="FungiDB:I7I53_07355"/>
<keyword evidence="1" id="KW-0808">Transferase</keyword>
<name>F0UNC4_AJEC8</name>
<accession>F0UNC4</accession>
<sequence length="408" mass="47272">MAPLVNTKEMVAISLSPISGRQILPAGIPKLPHCEVPLTESLLHDGLGSVGGGKVAKGSDLEITFSGMAQIVLELSKPVFKYIGGLKWDSGKLRVSKQPLTLNMNELQVTVQHGRYHLYCDDMRPSNVLVVKSSLKITSVIDWEYTYVTPAEFTYSAPWWLLFKSPEAWDLNNFMDQYCPRLKLFLEVLRVHEDEQIRQGSLRESQHLSDRMALSIEDGLFWFCLAARKSFMFDEIYWTYLDEQYFGPLSSLDDRLSLLTHDEQNQMEDFVRAKVQQKEERRLDEHQTFDEVFDLLSMKSREAKSNFAVIAAAEQLCDGEGCYLCRHPARIRGGRRKFLAWKTQHSYCDNIIRQLENRRKDAAWEYSWLWWWISFTLTYLFPRARCTLVFVQLFSKSTSPGVIVLLRL</sequence>
<dbReference type="Proteomes" id="UP000008142">
    <property type="component" value="Unassembled WGS sequence"/>
</dbReference>
<dbReference type="HOGENOM" id="CLU_674341_0_0_1"/>
<protein>
    <submittedName>
        <fullName evidence="1">Phosphotransferase enzyme family protein</fullName>
    </submittedName>
</protein>
<dbReference type="EMBL" id="DS990640">
    <property type="protein sequence ID" value="EGC47582.1"/>
    <property type="molecule type" value="Genomic_DNA"/>
</dbReference>
<dbReference type="OrthoDB" id="4205945at2759"/>
<evidence type="ECO:0000313" key="2">
    <source>
        <dbReference type="Proteomes" id="UP000008142"/>
    </source>
</evidence>
<proteinExistence type="predicted"/>
<dbReference type="VEuPathDB" id="FungiDB:I7I53_01106"/>
<dbReference type="AlphaFoldDB" id="F0UNC4"/>
<reference evidence="2" key="1">
    <citation type="submission" date="2008-07" db="EMBL/GenBank/DDBJ databases">
        <title>Annotation of Ajellomyces capsulatus strain H88.</title>
        <authorList>
            <person name="Champion M."/>
            <person name="Cuomo C."/>
            <person name="Ma L.-J."/>
            <person name="Henn M.R."/>
            <person name="Sil A."/>
            <person name="Goldman B."/>
            <person name="Young S.K."/>
            <person name="Kodira C.D."/>
            <person name="Zeng Q."/>
            <person name="Koehrsen M."/>
            <person name="Alvarado L."/>
            <person name="Berlin A."/>
            <person name="Borenstein D."/>
            <person name="Chen Z."/>
            <person name="Engels R."/>
            <person name="Freedman E."/>
            <person name="Gellesch M."/>
            <person name="Goldberg J."/>
            <person name="Griggs A."/>
            <person name="Gujja S."/>
            <person name="Heiman D."/>
            <person name="Hepburn T."/>
            <person name="Howarth C."/>
            <person name="Jen D."/>
            <person name="Larson L."/>
            <person name="Lewis B."/>
            <person name="Mehta T."/>
            <person name="Park D."/>
            <person name="Pearson M."/>
            <person name="Roberts A."/>
            <person name="Saif S."/>
            <person name="Shea T."/>
            <person name="Shenoy N."/>
            <person name="Sisk P."/>
            <person name="Stolte C."/>
            <person name="Sykes S."/>
            <person name="Walk T."/>
            <person name="White J."/>
            <person name="Yandava C."/>
            <person name="Klein B."/>
            <person name="McEwen J.G."/>
            <person name="Puccia R."/>
            <person name="Goldman G.H."/>
            <person name="Felipe M.S."/>
            <person name="Nino-Vega G."/>
            <person name="San-Blas G."/>
            <person name="Taylor J."/>
            <person name="Mendoza L."/>
            <person name="Galagan J."/>
            <person name="Nusbaum C."/>
            <person name="Birren B."/>
        </authorList>
    </citation>
    <scope>NUCLEOTIDE SEQUENCE [LARGE SCALE GENOMIC DNA]</scope>
    <source>
        <strain evidence="2">H88</strain>
    </source>
</reference>
<gene>
    <name evidence="1" type="ORF">HCEG_06797</name>
</gene>
<organism evidence="2">
    <name type="scientific">Ajellomyces capsulatus (strain H88)</name>
    <name type="common">Darling's disease fungus</name>
    <name type="synonym">Histoplasma capsulatum</name>
    <dbReference type="NCBI Taxonomy" id="544711"/>
    <lineage>
        <taxon>Eukaryota</taxon>
        <taxon>Fungi</taxon>
        <taxon>Dikarya</taxon>
        <taxon>Ascomycota</taxon>
        <taxon>Pezizomycotina</taxon>
        <taxon>Eurotiomycetes</taxon>
        <taxon>Eurotiomycetidae</taxon>
        <taxon>Onygenales</taxon>
        <taxon>Ajellomycetaceae</taxon>
        <taxon>Histoplasma</taxon>
    </lineage>
</organism>
<dbReference type="GO" id="GO:0016740">
    <property type="term" value="F:transferase activity"/>
    <property type="evidence" value="ECO:0007669"/>
    <property type="project" value="UniProtKB-KW"/>
</dbReference>